<reference evidence="3" key="1">
    <citation type="submission" date="2019-02" db="EMBL/GenBank/DDBJ databases">
        <title>Draft genome sequence of Enterococcus sp. Gos25-1.</title>
        <authorList>
            <person name="Tanaka N."/>
            <person name="Shiwa Y."/>
            <person name="Fujita N."/>
        </authorList>
    </citation>
    <scope>NUCLEOTIDE SEQUENCE [LARGE SCALE GENOMIC DNA]</scope>
    <source>
        <strain evidence="3">Gos25-1</strain>
    </source>
</reference>
<dbReference type="AlphaFoldDB" id="A0A4V0WP53"/>
<sequence>MTAPPTKNIAGKNDQAGKRKPSSTRIDSIQLWHRAATPDKENHEAIAAANVNKKGLLTGNNPTKALKKRKKHKKRKRK</sequence>
<feature type="compositionally biased region" description="Basic residues" evidence="1">
    <location>
        <begin position="65"/>
        <end position="78"/>
    </location>
</feature>
<evidence type="ECO:0000313" key="2">
    <source>
        <dbReference type="EMBL" id="GCF92659.1"/>
    </source>
</evidence>
<keyword evidence="3" id="KW-1185">Reference proteome</keyword>
<protein>
    <submittedName>
        <fullName evidence="2">Uncharacterized protein</fullName>
    </submittedName>
</protein>
<dbReference type="EMBL" id="BJCC01000005">
    <property type="protein sequence ID" value="GCF92659.1"/>
    <property type="molecule type" value="Genomic_DNA"/>
</dbReference>
<dbReference type="Proteomes" id="UP000290567">
    <property type="component" value="Unassembled WGS sequence"/>
</dbReference>
<gene>
    <name evidence="2" type="ORF">NRIC_05500</name>
</gene>
<evidence type="ECO:0000256" key="1">
    <source>
        <dbReference type="SAM" id="MobiDB-lite"/>
    </source>
</evidence>
<organism evidence="2 3">
    <name type="scientific">Enterococcus florum</name>
    <dbReference type="NCBI Taxonomy" id="2480627"/>
    <lineage>
        <taxon>Bacteria</taxon>
        <taxon>Bacillati</taxon>
        <taxon>Bacillota</taxon>
        <taxon>Bacilli</taxon>
        <taxon>Lactobacillales</taxon>
        <taxon>Enterococcaceae</taxon>
        <taxon>Enterococcus</taxon>
    </lineage>
</organism>
<name>A0A4V0WP53_9ENTE</name>
<evidence type="ECO:0000313" key="3">
    <source>
        <dbReference type="Proteomes" id="UP000290567"/>
    </source>
</evidence>
<dbReference type="RefSeq" id="WP_146621163.1">
    <property type="nucleotide sequence ID" value="NZ_BJCC01000005.1"/>
</dbReference>
<comment type="caution">
    <text evidence="2">The sequence shown here is derived from an EMBL/GenBank/DDBJ whole genome shotgun (WGS) entry which is preliminary data.</text>
</comment>
<feature type="region of interest" description="Disordered" evidence="1">
    <location>
        <begin position="52"/>
        <end position="78"/>
    </location>
</feature>
<feature type="region of interest" description="Disordered" evidence="1">
    <location>
        <begin position="1"/>
        <end position="29"/>
    </location>
</feature>
<proteinExistence type="predicted"/>
<accession>A0A4V0WP53</accession>